<accession>A0ABD5WJ06</accession>
<dbReference type="SUPFAM" id="SSF56801">
    <property type="entry name" value="Acetyl-CoA synthetase-like"/>
    <property type="match status" value="1"/>
</dbReference>
<comment type="caution">
    <text evidence="3">The sequence shown here is derived from an EMBL/GenBank/DDBJ whole genome shotgun (WGS) entry which is preliminary data.</text>
</comment>
<feature type="compositionally biased region" description="Basic and acidic residues" evidence="1">
    <location>
        <begin position="147"/>
        <end position="163"/>
    </location>
</feature>
<protein>
    <submittedName>
        <fullName evidence="3">AMP-binding protein</fullName>
    </submittedName>
</protein>
<keyword evidence="4" id="KW-1185">Reference proteome</keyword>
<evidence type="ECO:0000259" key="2">
    <source>
        <dbReference type="Pfam" id="PF00501"/>
    </source>
</evidence>
<evidence type="ECO:0000256" key="1">
    <source>
        <dbReference type="SAM" id="MobiDB-lite"/>
    </source>
</evidence>
<dbReference type="RefSeq" id="WP_382210393.1">
    <property type="nucleotide sequence ID" value="NZ_JBHSZH010000005.1"/>
</dbReference>
<reference evidence="3 4" key="1">
    <citation type="journal article" date="2019" name="Int. J. Syst. Evol. Microbiol.">
        <title>The Global Catalogue of Microorganisms (GCM) 10K type strain sequencing project: providing services to taxonomists for standard genome sequencing and annotation.</title>
        <authorList>
            <consortium name="The Broad Institute Genomics Platform"/>
            <consortium name="The Broad Institute Genome Sequencing Center for Infectious Disease"/>
            <person name="Wu L."/>
            <person name="Ma J."/>
        </authorList>
    </citation>
    <scope>NUCLEOTIDE SEQUENCE [LARGE SCALE GENOMIC DNA]</scope>
    <source>
        <strain evidence="3 4">DT72</strain>
    </source>
</reference>
<gene>
    <name evidence="3" type="ORF">ACFQJ6_10480</name>
</gene>
<organism evidence="3 4">
    <name type="scientific">Halorussus caseinilyticus</name>
    <dbReference type="NCBI Taxonomy" id="3034025"/>
    <lineage>
        <taxon>Archaea</taxon>
        <taxon>Methanobacteriati</taxon>
        <taxon>Methanobacteriota</taxon>
        <taxon>Stenosarchaea group</taxon>
        <taxon>Halobacteria</taxon>
        <taxon>Halobacteriales</taxon>
        <taxon>Haladaptataceae</taxon>
        <taxon>Halorussus</taxon>
    </lineage>
</organism>
<dbReference type="Gene3D" id="3.40.50.980">
    <property type="match status" value="1"/>
</dbReference>
<dbReference type="AlphaFoldDB" id="A0ABD5WJ06"/>
<feature type="region of interest" description="Disordered" evidence="1">
    <location>
        <begin position="145"/>
        <end position="176"/>
    </location>
</feature>
<evidence type="ECO:0000313" key="4">
    <source>
        <dbReference type="Proteomes" id="UP001596407"/>
    </source>
</evidence>
<dbReference type="Proteomes" id="UP001596407">
    <property type="component" value="Unassembled WGS sequence"/>
</dbReference>
<name>A0ABD5WJ06_9EURY</name>
<dbReference type="Pfam" id="PF00501">
    <property type="entry name" value="AMP-binding"/>
    <property type="match status" value="1"/>
</dbReference>
<dbReference type="EMBL" id="JBHSZH010000005">
    <property type="protein sequence ID" value="MFC7080479.1"/>
    <property type="molecule type" value="Genomic_DNA"/>
</dbReference>
<evidence type="ECO:0000313" key="3">
    <source>
        <dbReference type="EMBL" id="MFC7080479.1"/>
    </source>
</evidence>
<sequence length="176" mass="19751">MPLYHTIAVHGNLLPAFVTGGTYVLLPHSELDVARQVIAEENVTYLHEAPPIYKKLLDPDDESERPSETEDREVFESVETIATAASPMSEELFADIKQRIDPDYIYNTYGMTEIFPPYTMLNLRNRDDPTVFGYAEASNDMRIVEIGSRDPTAEVEPGREEKSSSTVTPPVRSKAT</sequence>
<proteinExistence type="predicted"/>
<dbReference type="PANTHER" id="PTHR24096">
    <property type="entry name" value="LONG-CHAIN-FATTY-ACID--COA LIGASE"/>
    <property type="match status" value="1"/>
</dbReference>
<feature type="domain" description="AMP-dependent synthetase/ligase" evidence="2">
    <location>
        <begin position="1"/>
        <end position="158"/>
    </location>
</feature>
<dbReference type="InterPro" id="IPR000873">
    <property type="entry name" value="AMP-dep_synth/lig_dom"/>
</dbReference>